<feature type="region of interest" description="Disordered" evidence="1">
    <location>
        <begin position="291"/>
        <end position="326"/>
    </location>
</feature>
<dbReference type="EMBL" id="JARBHB010000016">
    <property type="protein sequence ID" value="KAJ8866530.1"/>
    <property type="molecule type" value="Genomic_DNA"/>
</dbReference>
<reference evidence="2 3" key="1">
    <citation type="submission" date="2023-02" db="EMBL/GenBank/DDBJ databases">
        <title>LHISI_Scaffold_Assembly.</title>
        <authorList>
            <person name="Stuart O.P."/>
            <person name="Cleave R."/>
            <person name="Magrath M.J.L."/>
            <person name="Mikheyev A.S."/>
        </authorList>
    </citation>
    <scope>NUCLEOTIDE SEQUENCE [LARGE SCALE GENOMIC DNA]</scope>
    <source>
        <strain evidence="2">Daus_M_001</strain>
        <tissue evidence="2">Leg muscle</tissue>
    </source>
</reference>
<dbReference type="Proteomes" id="UP001159363">
    <property type="component" value="Chromosome 15"/>
</dbReference>
<evidence type="ECO:0000313" key="3">
    <source>
        <dbReference type="Proteomes" id="UP001159363"/>
    </source>
</evidence>
<sequence>MVVPRSPRSQSENGYSRIKGNATQFRLCQLYEHFTTACPNQVQFQTEGRGFTCTQQPIEKRRRLQTCMNSTPRHSRRFRLHRSLHGADTSNSDHLFLTIVEFRFAPHLSRVERHMTSAALKHFFTISAANENAYCSHLYARQWRVSSPKDDANFARLYILVIIYAQLPMHLVLCAPRCGRTNIFPDPRSNDPGSDPGSSFILVPITELEWCNSSLCRSSIRSRIEFRTTTARPGMSRHQSGNTSFAITSFCLTVHVRSTNVNDIFLSNGAKHSPHWSRNVHEFVSASLESPVQRDAPECEEPRVSVRHVTGGKPPPSYLQTSGFDPPPSHRGFYTPSNSPKINPPLRNSRAQSWASDSAYGSAGMEWRGEREIPEETRRPTASSGTIPTCENPVTRPGIEPGSPWWEASAKVDVYYQRDVQIQAKSQDSRMIWRSRAQNTLNGTKLAPGTSTSAGRPTCDVTQPPFWIQVNLTLSRNGIFGASAEKFCSSIDDFVGLTAEEVDGTAPSVDDSAVLMAVDAGSDVGVTSEEFDGTIPI</sequence>
<evidence type="ECO:0000256" key="1">
    <source>
        <dbReference type="SAM" id="MobiDB-lite"/>
    </source>
</evidence>
<feature type="region of interest" description="Disordered" evidence="1">
    <location>
        <begin position="372"/>
        <end position="402"/>
    </location>
</feature>
<comment type="caution">
    <text evidence="2">The sequence shown here is derived from an EMBL/GenBank/DDBJ whole genome shotgun (WGS) entry which is preliminary data.</text>
</comment>
<gene>
    <name evidence="2" type="ORF">PR048_032373</name>
</gene>
<protein>
    <submittedName>
        <fullName evidence="2">Uncharacterized protein</fullName>
    </submittedName>
</protein>
<organism evidence="2 3">
    <name type="scientific">Dryococelus australis</name>
    <dbReference type="NCBI Taxonomy" id="614101"/>
    <lineage>
        <taxon>Eukaryota</taxon>
        <taxon>Metazoa</taxon>
        <taxon>Ecdysozoa</taxon>
        <taxon>Arthropoda</taxon>
        <taxon>Hexapoda</taxon>
        <taxon>Insecta</taxon>
        <taxon>Pterygota</taxon>
        <taxon>Neoptera</taxon>
        <taxon>Polyneoptera</taxon>
        <taxon>Phasmatodea</taxon>
        <taxon>Verophasmatodea</taxon>
        <taxon>Anareolatae</taxon>
        <taxon>Phasmatidae</taxon>
        <taxon>Eurycanthinae</taxon>
        <taxon>Dryococelus</taxon>
    </lineage>
</organism>
<proteinExistence type="predicted"/>
<name>A0ABQ9G223_9NEOP</name>
<keyword evidence="3" id="KW-1185">Reference proteome</keyword>
<feature type="compositionally biased region" description="Basic and acidic residues" evidence="1">
    <location>
        <begin position="295"/>
        <end position="304"/>
    </location>
</feature>
<evidence type="ECO:0000313" key="2">
    <source>
        <dbReference type="EMBL" id="KAJ8866530.1"/>
    </source>
</evidence>
<accession>A0ABQ9G223</accession>